<gene>
    <name evidence="1" type="ORF">IP91_01107</name>
</gene>
<dbReference type="EMBL" id="VLLB01000001">
    <property type="protein sequence ID" value="TWI70029.1"/>
    <property type="molecule type" value="Genomic_DNA"/>
</dbReference>
<reference evidence="1 2" key="1">
    <citation type="journal article" date="2015" name="Stand. Genomic Sci.">
        <title>Genomic Encyclopedia of Bacterial and Archaeal Type Strains, Phase III: the genomes of soil and plant-associated and newly described type strains.</title>
        <authorList>
            <person name="Whitman W.B."/>
            <person name="Woyke T."/>
            <person name="Klenk H.P."/>
            <person name="Zhou Y."/>
            <person name="Lilburn T.G."/>
            <person name="Beck B.J."/>
            <person name="De Vos P."/>
            <person name="Vandamme P."/>
            <person name="Eisen J.A."/>
            <person name="Garrity G."/>
            <person name="Hugenholtz P."/>
            <person name="Kyrpides N.C."/>
        </authorList>
    </citation>
    <scope>NUCLEOTIDE SEQUENCE [LARGE SCALE GENOMIC DNA]</scope>
    <source>
        <strain evidence="1 2">CGMCC 1.10822</strain>
    </source>
</reference>
<dbReference type="Proteomes" id="UP000318431">
    <property type="component" value="Unassembled WGS sequence"/>
</dbReference>
<protein>
    <submittedName>
        <fullName evidence="1">Uncharacterized protein</fullName>
    </submittedName>
</protein>
<evidence type="ECO:0000313" key="2">
    <source>
        <dbReference type="Proteomes" id="UP000318431"/>
    </source>
</evidence>
<accession>A0A562RLZ3</accession>
<sequence length="40" mass="4445">MLALARAILQGESVGRCEPDFALLPRNMILNLPPPMFHPD</sequence>
<organism evidence="1 2">
    <name type="scientific">Pseudoduganella lurida</name>
    <dbReference type="NCBI Taxonomy" id="1036180"/>
    <lineage>
        <taxon>Bacteria</taxon>
        <taxon>Pseudomonadati</taxon>
        <taxon>Pseudomonadota</taxon>
        <taxon>Betaproteobacteria</taxon>
        <taxon>Burkholderiales</taxon>
        <taxon>Oxalobacteraceae</taxon>
        <taxon>Telluria group</taxon>
        <taxon>Pseudoduganella</taxon>
    </lineage>
</organism>
<dbReference type="AlphaFoldDB" id="A0A562RLZ3"/>
<keyword evidence="2" id="KW-1185">Reference proteome</keyword>
<comment type="caution">
    <text evidence="1">The sequence shown here is derived from an EMBL/GenBank/DDBJ whole genome shotgun (WGS) entry which is preliminary data.</text>
</comment>
<proteinExistence type="predicted"/>
<name>A0A562RLZ3_9BURK</name>
<evidence type="ECO:0000313" key="1">
    <source>
        <dbReference type="EMBL" id="TWI70029.1"/>
    </source>
</evidence>